<protein>
    <submittedName>
        <fullName evidence="2">Uncharacterized protein</fullName>
    </submittedName>
</protein>
<evidence type="ECO:0000313" key="3">
    <source>
        <dbReference type="Proteomes" id="UP000683360"/>
    </source>
</evidence>
<comment type="caution">
    <text evidence="2">The sequence shown here is derived from an EMBL/GenBank/DDBJ whole genome shotgun (WGS) entry which is preliminary data.</text>
</comment>
<dbReference type="Proteomes" id="UP000683360">
    <property type="component" value="Unassembled WGS sequence"/>
</dbReference>
<evidence type="ECO:0000313" key="2">
    <source>
        <dbReference type="EMBL" id="CAG2208105.1"/>
    </source>
</evidence>
<reference evidence="2" key="1">
    <citation type="submission" date="2021-03" db="EMBL/GenBank/DDBJ databases">
        <authorList>
            <person name="Bekaert M."/>
        </authorList>
    </citation>
    <scope>NUCLEOTIDE SEQUENCE</scope>
</reference>
<accession>A0A8S3RML1</accession>
<organism evidence="2 3">
    <name type="scientific">Mytilus edulis</name>
    <name type="common">Blue mussel</name>
    <dbReference type="NCBI Taxonomy" id="6550"/>
    <lineage>
        <taxon>Eukaryota</taxon>
        <taxon>Metazoa</taxon>
        <taxon>Spiralia</taxon>
        <taxon>Lophotrochozoa</taxon>
        <taxon>Mollusca</taxon>
        <taxon>Bivalvia</taxon>
        <taxon>Autobranchia</taxon>
        <taxon>Pteriomorphia</taxon>
        <taxon>Mytilida</taxon>
        <taxon>Mytiloidea</taxon>
        <taxon>Mytilidae</taxon>
        <taxon>Mytilinae</taxon>
        <taxon>Mytilus</taxon>
    </lineage>
</organism>
<dbReference type="EMBL" id="CAJPWZ010001103">
    <property type="protein sequence ID" value="CAG2208105.1"/>
    <property type="molecule type" value="Genomic_DNA"/>
</dbReference>
<keyword evidence="1" id="KW-0472">Membrane</keyword>
<proteinExistence type="predicted"/>
<gene>
    <name evidence="2" type="ORF">MEDL_22340</name>
</gene>
<keyword evidence="1" id="KW-1133">Transmembrane helix</keyword>
<dbReference type="AlphaFoldDB" id="A0A8S3RML1"/>
<name>A0A8S3RML1_MYTED</name>
<keyword evidence="1" id="KW-0812">Transmembrane</keyword>
<keyword evidence="3" id="KW-1185">Reference proteome</keyword>
<evidence type="ECO:0000256" key="1">
    <source>
        <dbReference type="SAM" id="Phobius"/>
    </source>
</evidence>
<sequence>MNCRTPSDKLFTYAIAVIPCICQEGVITLLYVYNHSFTHPSLNCRLTHFNTILDSCKSSVVANDNGSPLFLCICINHQQVNDNTNIFLIADNTPPEDPDTGEEGQMGTDVGKSMTLLFSMNCRTPSYKLFTYAIPVIPCICQEGVITSLYVYNHSFTHPSRNCRLTHFNTIVDSCKSSVVANDNGSPLFLCICINHQQVNDNTNIFLIADNTPPEEQPDEIGEGHRPTVVDIHSVDEGQMGTDVGKSMTLLFSMNCRTPSYKLFTYAIPVIPCICQEGVITSLYVYNHSFTHPSRNCRLTHFNTIVDSCKSSVVANDNGSPLFLCICINHQQVNYNTKIFLIADNTPPEEQPDEMGEGHRHTNVGKSMTLLFSMNCRTPSYKLFTYVIAVIPCISQEGVITLLYVYNHSFTHPSLNCRLTHFNTIVDSCKSSVVANDNGSPLFLCICINHQQVNDNTNIFLIADNTPPEEQPDTLTDLEDKTLPTPATEETTECHIDEKANTTNNNTVVVTAELHHHSSDKSLKRPTLPIPDSDRIVHLDSEDDDRIEILCNIRGRIPGDKGAPSPIEGGSAGGYNLAPSTAVLPPFPAPFKAVVTEPFQAVTAPFKQWVQRTAPFPGKNE</sequence>
<feature type="transmembrane region" description="Helical" evidence="1">
    <location>
        <begin position="12"/>
        <end position="33"/>
    </location>
</feature>